<gene>
    <name evidence="3" type="ORF">NN4_44640</name>
</gene>
<dbReference type="AlphaFoldDB" id="A0A511MH29"/>
<dbReference type="GO" id="GO:0004314">
    <property type="term" value="F:[acyl-carrier-protein] S-malonyltransferase activity"/>
    <property type="evidence" value="ECO:0007669"/>
    <property type="project" value="TreeGrafter"/>
</dbReference>
<sequence length="441" mass="46301">MRSSVLIQFPGLGGYAPGILARLVADSPRLGAVLSEVDAVAAGYGFGPVSGPLTDPDGPPIEDLAQTPTLLHLASFASSYLLYQALHDKGIDGDVLLGHSTGELTALAAAGALSVPDTARVLCEREVALAEAGIGGGLVAVRVGARHAEYLCGAAGGWSLLVSLSNSPEQTVVSGCAQDLPRFEAVAQAAGVQATRLLVRYPHHNPVLQTAARRVTAAVAAYQMHDPAARVYSPILGRWVTGAADVRRIVERHLIDPVDYLRALRTLYDGFAVREFIEVGVRPVLTESARESLPTGATFVGPPPNACDAQEILNVLASTGEPEVAARVASASASAVAETSGEPGPGATTDARSLPDRDTLLARLRTMFAETLGYPEDVFTDDAHLEADLGIASVKKTELLVRLLDEYQLPTPPARLRMRDYTTLPKLAALMETLAVDGAKP</sequence>
<dbReference type="InterPro" id="IPR016036">
    <property type="entry name" value="Malonyl_transacylase_ACP-bd"/>
</dbReference>
<name>A0A511MH29_9NOCA</name>
<feature type="region of interest" description="Disordered" evidence="1">
    <location>
        <begin position="335"/>
        <end position="354"/>
    </location>
</feature>
<dbReference type="PANTHER" id="PTHR42681:SF6">
    <property type="entry name" value="BLL0263 PROTEIN"/>
    <property type="match status" value="1"/>
</dbReference>
<accession>A0A511MH29</accession>
<comment type="caution">
    <text evidence="3">The sequence shown here is derived from an EMBL/GenBank/DDBJ whole genome shotgun (WGS) entry which is preliminary data.</text>
</comment>
<dbReference type="InterPro" id="IPR016035">
    <property type="entry name" value="Acyl_Trfase/lysoPLipase"/>
</dbReference>
<dbReference type="OrthoDB" id="4286171at2"/>
<dbReference type="Gene3D" id="1.10.1200.10">
    <property type="entry name" value="ACP-like"/>
    <property type="match status" value="1"/>
</dbReference>
<dbReference type="Pfam" id="PF00698">
    <property type="entry name" value="Acyl_transf_1"/>
    <property type="match status" value="1"/>
</dbReference>
<dbReference type="EMBL" id="BJXA01000030">
    <property type="protein sequence ID" value="GEM39945.1"/>
    <property type="molecule type" value="Genomic_DNA"/>
</dbReference>
<dbReference type="InterPro" id="IPR009081">
    <property type="entry name" value="PP-bd_ACP"/>
</dbReference>
<dbReference type="InterPro" id="IPR001227">
    <property type="entry name" value="Ac_transferase_dom_sf"/>
</dbReference>
<proteinExistence type="predicted"/>
<dbReference type="InterPro" id="IPR036736">
    <property type="entry name" value="ACP-like_sf"/>
</dbReference>
<evidence type="ECO:0000313" key="4">
    <source>
        <dbReference type="Proteomes" id="UP000321424"/>
    </source>
</evidence>
<dbReference type="RefSeq" id="WP_147134498.1">
    <property type="nucleotide sequence ID" value="NZ_BJXA01000030.1"/>
</dbReference>
<dbReference type="SUPFAM" id="SSF47336">
    <property type="entry name" value="ACP-like"/>
    <property type="match status" value="1"/>
</dbReference>
<dbReference type="SUPFAM" id="SSF52151">
    <property type="entry name" value="FabD/lysophospholipase-like"/>
    <property type="match status" value="1"/>
</dbReference>
<dbReference type="Pfam" id="PF00550">
    <property type="entry name" value="PP-binding"/>
    <property type="match status" value="1"/>
</dbReference>
<keyword evidence="4" id="KW-1185">Reference proteome</keyword>
<dbReference type="InterPro" id="IPR050858">
    <property type="entry name" value="Mal-CoA-ACP_Trans/PKS_FabD"/>
</dbReference>
<dbReference type="GO" id="GO:0005829">
    <property type="term" value="C:cytosol"/>
    <property type="evidence" value="ECO:0007669"/>
    <property type="project" value="TreeGrafter"/>
</dbReference>
<feature type="domain" description="Carrier" evidence="2">
    <location>
        <begin position="355"/>
        <end position="435"/>
    </location>
</feature>
<organism evidence="3 4">
    <name type="scientific">Nocardia ninae NBRC 108245</name>
    <dbReference type="NCBI Taxonomy" id="1210091"/>
    <lineage>
        <taxon>Bacteria</taxon>
        <taxon>Bacillati</taxon>
        <taxon>Actinomycetota</taxon>
        <taxon>Actinomycetes</taxon>
        <taxon>Mycobacteriales</taxon>
        <taxon>Nocardiaceae</taxon>
        <taxon>Nocardia</taxon>
    </lineage>
</organism>
<protein>
    <recommendedName>
        <fullName evidence="2">Carrier domain-containing protein</fullName>
    </recommendedName>
</protein>
<evidence type="ECO:0000313" key="3">
    <source>
        <dbReference type="EMBL" id="GEM39945.1"/>
    </source>
</evidence>
<dbReference type="SMART" id="SM00827">
    <property type="entry name" value="PKS_AT"/>
    <property type="match status" value="1"/>
</dbReference>
<evidence type="ECO:0000256" key="1">
    <source>
        <dbReference type="SAM" id="MobiDB-lite"/>
    </source>
</evidence>
<dbReference type="SUPFAM" id="SSF55048">
    <property type="entry name" value="Probable ACP-binding domain of malonyl-CoA ACP transacylase"/>
    <property type="match status" value="1"/>
</dbReference>
<evidence type="ECO:0000259" key="2">
    <source>
        <dbReference type="PROSITE" id="PS50075"/>
    </source>
</evidence>
<dbReference type="InterPro" id="IPR014043">
    <property type="entry name" value="Acyl_transferase_dom"/>
</dbReference>
<dbReference type="Proteomes" id="UP000321424">
    <property type="component" value="Unassembled WGS sequence"/>
</dbReference>
<dbReference type="GO" id="GO:0006633">
    <property type="term" value="P:fatty acid biosynthetic process"/>
    <property type="evidence" value="ECO:0007669"/>
    <property type="project" value="TreeGrafter"/>
</dbReference>
<dbReference type="PANTHER" id="PTHR42681">
    <property type="entry name" value="MALONYL-COA-ACYL CARRIER PROTEIN TRANSACYLASE, MITOCHONDRIAL"/>
    <property type="match status" value="1"/>
</dbReference>
<dbReference type="Gene3D" id="3.30.70.250">
    <property type="entry name" value="Malonyl-CoA ACP transacylase, ACP-binding"/>
    <property type="match status" value="1"/>
</dbReference>
<dbReference type="PROSITE" id="PS50075">
    <property type="entry name" value="CARRIER"/>
    <property type="match status" value="1"/>
</dbReference>
<reference evidence="3 4" key="1">
    <citation type="submission" date="2019-07" db="EMBL/GenBank/DDBJ databases">
        <title>Whole genome shotgun sequence of Nocardia ninae NBRC 108245.</title>
        <authorList>
            <person name="Hosoyama A."/>
            <person name="Uohara A."/>
            <person name="Ohji S."/>
            <person name="Ichikawa N."/>
        </authorList>
    </citation>
    <scope>NUCLEOTIDE SEQUENCE [LARGE SCALE GENOMIC DNA]</scope>
    <source>
        <strain evidence="3 4">NBRC 108245</strain>
    </source>
</reference>
<dbReference type="Gene3D" id="3.40.366.10">
    <property type="entry name" value="Malonyl-Coenzyme A Acyl Carrier Protein, domain 2"/>
    <property type="match status" value="1"/>
</dbReference>